<keyword evidence="2" id="KW-1185">Reference proteome</keyword>
<reference evidence="1" key="2">
    <citation type="submission" date="2022-01" db="EMBL/GenBank/DDBJ databases">
        <authorList>
            <person name="Yamashiro T."/>
            <person name="Shiraishi A."/>
            <person name="Satake H."/>
            <person name="Nakayama K."/>
        </authorList>
    </citation>
    <scope>NUCLEOTIDE SEQUENCE</scope>
</reference>
<proteinExistence type="predicted"/>
<evidence type="ECO:0000313" key="1">
    <source>
        <dbReference type="EMBL" id="GJS68664.1"/>
    </source>
</evidence>
<accession>A0ABQ4XTD8</accession>
<evidence type="ECO:0000313" key="2">
    <source>
        <dbReference type="Proteomes" id="UP001151760"/>
    </source>
</evidence>
<name>A0ABQ4XTD8_9ASTR</name>
<organism evidence="1 2">
    <name type="scientific">Tanacetum coccineum</name>
    <dbReference type="NCBI Taxonomy" id="301880"/>
    <lineage>
        <taxon>Eukaryota</taxon>
        <taxon>Viridiplantae</taxon>
        <taxon>Streptophyta</taxon>
        <taxon>Embryophyta</taxon>
        <taxon>Tracheophyta</taxon>
        <taxon>Spermatophyta</taxon>
        <taxon>Magnoliopsida</taxon>
        <taxon>eudicotyledons</taxon>
        <taxon>Gunneridae</taxon>
        <taxon>Pentapetalae</taxon>
        <taxon>asterids</taxon>
        <taxon>campanulids</taxon>
        <taxon>Asterales</taxon>
        <taxon>Asteraceae</taxon>
        <taxon>Asteroideae</taxon>
        <taxon>Anthemideae</taxon>
        <taxon>Anthemidinae</taxon>
        <taxon>Tanacetum</taxon>
    </lineage>
</organism>
<sequence length="162" mass="18504">MYSLRYRILAFREELDIDVADHDMGNGISLPKYLFTCSSLVHLKLYQCFFDNLDVTYWKNLMEFALALFIDITNESVNNFVICGSSTEDIDTLQIVALHIQSLTIKSKFDLAAILLLNVSSVVQAKLDYCTTYNFYGNAQTHRIELLKGLLLIPHIKELKVG</sequence>
<dbReference type="EMBL" id="BQNB010009807">
    <property type="protein sequence ID" value="GJS68664.1"/>
    <property type="molecule type" value="Genomic_DNA"/>
</dbReference>
<reference evidence="1" key="1">
    <citation type="journal article" date="2022" name="Int. J. Mol. Sci.">
        <title>Draft Genome of Tanacetum Coccineum: Genomic Comparison of Closely Related Tanacetum-Family Plants.</title>
        <authorList>
            <person name="Yamashiro T."/>
            <person name="Shiraishi A."/>
            <person name="Nakayama K."/>
            <person name="Satake H."/>
        </authorList>
    </citation>
    <scope>NUCLEOTIDE SEQUENCE</scope>
</reference>
<dbReference type="Proteomes" id="UP001151760">
    <property type="component" value="Unassembled WGS sequence"/>
</dbReference>
<comment type="caution">
    <text evidence="1">The sequence shown here is derived from an EMBL/GenBank/DDBJ whole genome shotgun (WGS) entry which is preliminary data.</text>
</comment>
<protein>
    <submittedName>
        <fullName evidence="1">Uncharacterized protein</fullName>
    </submittedName>
</protein>
<gene>
    <name evidence="1" type="ORF">Tco_0683229</name>
</gene>